<evidence type="ECO:0000256" key="1">
    <source>
        <dbReference type="SAM" id="MobiDB-lite"/>
    </source>
</evidence>
<feature type="region of interest" description="Disordered" evidence="1">
    <location>
        <begin position="1"/>
        <end position="34"/>
    </location>
</feature>
<feature type="region of interest" description="Disordered" evidence="1">
    <location>
        <begin position="210"/>
        <end position="293"/>
    </location>
</feature>
<dbReference type="EMBL" id="JAKWBI020000090">
    <property type="protein sequence ID" value="KAJ2903137.1"/>
    <property type="molecule type" value="Genomic_DNA"/>
</dbReference>
<evidence type="ECO:0000313" key="3">
    <source>
        <dbReference type="Proteomes" id="UP001201980"/>
    </source>
</evidence>
<evidence type="ECO:0000313" key="2">
    <source>
        <dbReference type="EMBL" id="KAJ2903137.1"/>
    </source>
</evidence>
<protein>
    <submittedName>
        <fullName evidence="2">Uncharacterized protein</fullName>
    </submittedName>
</protein>
<comment type="caution">
    <text evidence="2">The sequence shown here is derived from an EMBL/GenBank/DDBJ whole genome shotgun (WGS) entry which is preliminary data.</text>
</comment>
<dbReference type="AlphaFoldDB" id="A0AAD5RT85"/>
<feature type="compositionally biased region" description="Low complexity" evidence="1">
    <location>
        <begin position="219"/>
        <end position="233"/>
    </location>
</feature>
<feature type="compositionally biased region" description="Polar residues" evidence="1">
    <location>
        <begin position="234"/>
        <end position="259"/>
    </location>
</feature>
<dbReference type="Proteomes" id="UP001201980">
    <property type="component" value="Unassembled WGS sequence"/>
</dbReference>
<feature type="compositionally biased region" description="Polar residues" evidence="1">
    <location>
        <begin position="1"/>
        <end position="19"/>
    </location>
</feature>
<keyword evidence="3" id="KW-1185">Reference proteome</keyword>
<organism evidence="2 3">
    <name type="scientific">Zalerion maritima</name>
    <dbReference type="NCBI Taxonomy" id="339359"/>
    <lineage>
        <taxon>Eukaryota</taxon>
        <taxon>Fungi</taxon>
        <taxon>Dikarya</taxon>
        <taxon>Ascomycota</taxon>
        <taxon>Pezizomycotina</taxon>
        <taxon>Sordariomycetes</taxon>
        <taxon>Lulworthiomycetidae</taxon>
        <taxon>Lulworthiales</taxon>
        <taxon>Lulworthiaceae</taxon>
        <taxon>Zalerion</taxon>
    </lineage>
</organism>
<gene>
    <name evidence="2" type="ORF">MKZ38_010401</name>
</gene>
<proteinExistence type="predicted"/>
<feature type="compositionally biased region" description="Polar residues" evidence="1">
    <location>
        <begin position="268"/>
        <end position="282"/>
    </location>
</feature>
<reference evidence="2" key="1">
    <citation type="submission" date="2022-07" db="EMBL/GenBank/DDBJ databases">
        <title>Draft genome sequence of Zalerion maritima ATCC 34329, a (micro)plastics degrading marine fungus.</title>
        <authorList>
            <person name="Paco A."/>
            <person name="Goncalves M.F.M."/>
            <person name="Rocha-Santos T.A.P."/>
            <person name="Alves A."/>
        </authorList>
    </citation>
    <scope>NUCLEOTIDE SEQUENCE</scope>
    <source>
        <strain evidence="2">ATCC 34329</strain>
    </source>
</reference>
<feature type="region of interest" description="Disordered" evidence="1">
    <location>
        <begin position="81"/>
        <end position="105"/>
    </location>
</feature>
<feature type="region of interest" description="Disordered" evidence="1">
    <location>
        <begin position="323"/>
        <end position="344"/>
    </location>
</feature>
<accession>A0AAD5RT85</accession>
<sequence length="363" mass="39275">MVGQSGSPGIQQPVQNPNGSVYPGRAATNLQTHNPNGGHFLAHYGQLQAVNTDFSQSLPVLPRSSINAAAPTPGIQRVINSAAPQTAPPRTQHRSAPRQARECAADKPSQAHILLRIAVAIYLMRKGLPVAGTAVVLNYVFRLLPETKVTVAQVGKMWKMLLHPTVGPRLAEDHPSYKALIKKFTEIDITNKYLMDSDYWSLLSLAKTIDERNPGGVRPPNSSTTPTTMNSYSFQPTTIQTPERPLQKNSGAPSTTNTGGIVAPHSKASPTNRRQWSSSQMRQAPFPPPVAAVSPHHTTYNQYIGTLVANNSQADARRLDPRGSLNAMSHRAPPPRTEQGFANSTITQAAATKQEPHWNAGLP</sequence>
<name>A0AAD5RT85_9PEZI</name>